<organism evidence="1 2">
    <name type="scientific">Sphaerotilus mobilis</name>
    <dbReference type="NCBI Taxonomy" id="47994"/>
    <lineage>
        <taxon>Bacteria</taxon>
        <taxon>Pseudomonadati</taxon>
        <taxon>Pseudomonadota</taxon>
        <taxon>Betaproteobacteria</taxon>
        <taxon>Burkholderiales</taxon>
        <taxon>Sphaerotilaceae</taxon>
        <taxon>Sphaerotilus</taxon>
    </lineage>
</organism>
<comment type="caution">
    <text evidence="1">The sequence shown here is derived from an EMBL/GenBank/DDBJ whole genome shotgun (WGS) entry which is preliminary data.</text>
</comment>
<protein>
    <submittedName>
        <fullName evidence="1">Putative aminopeptidase</fullName>
    </submittedName>
</protein>
<keyword evidence="1" id="KW-0645">Protease</keyword>
<dbReference type="Proteomes" id="UP000293433">
    <property type="component" value="Unassembled WGS sequence"/>
</dbReference>
<dbReference type="InterPro" id="IPR014553">
    <property type="entry name" value="Aminopept"/>
</dbReference>
<dbReference type="RefSeq" id="WP_130482509.1">
    <property type="nucleotide sequence ID" value="NZ_SGWV01000010.1"/>
</dbReference>
<proteinExistence type="predicted"/>
<dbReference type="Pfam" id="PF10023">
    <property type="entry name" value="Aminopep"/>
    <property type="match status" value="1"/>
</dbReference>
<gene>
    <name evidence="1" type="ORF">EV685_2660</name>
</gene>
<dbReference type="GO" id="GO:0004177">
    <property type="term" value="F:aminopeptidase activity"/>
    <property type="evidence" value="ECO:0007669"/>
    <property type="project" value="UniProtKB-KW"/>
</dbReference>
<keyword evidence="1" id="KW-0378">Hydrolase</keyword>
<sequence length="368" mass="40820">MRPAFRRWAASLAGATLAVAALAGISGCGTLGYYWQSTAGHVRLLHAAEPVDEVLQRPDLSTDLRARLVFSQKIRDYAIRRLHLPDNGSYRRYADLGRPHAVWNVVAAPELSLDLHTWCFLVVGCVGYRGYYDPAPARAEAEVMKAQGLETFVYGVPAYSTLGKVPQHGWLADPLLNTFVTRTSELELARLIIHELSHQLAFAEGDTVFNESYATAVERIGSRMWLAEEASPELRAKVERAEAAAEARRSDFRRLTMATRERLLALYRSPASEADKRAGKAEALAALKAEHAALKAAPDGPWHGYAGYDEWFASVNNAQLGVLGAYNAQVPDFERLFERVGRDWPAFYAEVRRLAALPKAQRDAELAR</sequence>
<dbReference type="PROSITE" id="PS51257">
    <property type="entry name" value="PROKAR_LIPOPROTEIN"/>
    <property type="match status" value="1"/>
</dbReference>
<dbReference type="EMBL" id="SGWV01000010">
    <property type="protein sequence ID" value="RZS53037.1"/>
    <property type="molecule type" value="Genomic_DNA"/>
</dbReference>
<dbReference type="OrthoDB" id="357991at2"/>
<reference evidence="1 2" key="1">
    <citation type="submission" date="2019-02" db="EMBL/GenBank/DDBJ databases">
        <title>Genomic Encyclopedia of Type Strains, Phase IV (KMG-IV): sequencing the most valuable type-strain genomes for metagenomic binning, comparative biology and taxonomic classification.</title>
        <authorList>
            <person name="Goeker M."/>
        </authorList>
    </citation>
    <scope>NUCLEOTIDE SEQUENCE [LARGE SCALE GENOMIC DNA]</scope>
    <source>
        <strain evidence="1 2">DSM 10617</strain>
    </source>
</reference>
<keyword evidence="1" id="KW-0031">Aminopeptidase</keyword>
<evidence type="ECO:0000313" key="2">
    <source>
        <dbReference type="Proteomes" id="UP000293433"/>
    </source>
</evidence>
<name>A0A4Q7LH46_9BURK</name>
<keyword evidence="2" id="KW-1185">Reference proteome</keyword>
<accession>A0A4Q7LH46</accession>
<dbReference type="AlphaFoldDB" id="A0A4Q7LH46"/>
<evidence type="ECO:0000313" key="1">
    <source>
        <dbReference type="EMBL" id="RZS53037.1"/>
    </source>
</evidence>
<dbReference type="PIRSF" id="PIRSF029285">
    <property type="entry name" value="Aminopept"/>
    <property type="match status" value="1"/>
</dbReference>